<dbReference type="Gene3D" id="1.20.900.10">
    <property type="entry name" value="Dbl homology (DH) domain"/>
    <property type="match status" value="1"/>
</dbReference>
<feature type="compositionally biased region" description="Polar residues" evidence="7">
    <location>
        <begin position="194"/>
        <end position="211"/>
    </location>
</feature>
<evidence type="ECO:0000256" key="4">
    <source>
        <dbReference type="ARBA" id="ARBA00022658"/>
    </source>
</evidence>
<dbReference type="PANTHER" id="PTHR22834:SF20">
    <property type="entry name" value="SH3 DOMAIN-CONTAINING PROTEIN"/>
    <property type="match status" value="1"/>
</dbReference>
<dbReference type="InterPro" id="IPR051492">
    <property type="entry name" value="Dynamin-Rho_GEF"/>
</dbReference>
<feature type="compositionally biased region" description="Low complexity" evidence="7">
    <location>
        <begin position="540"/>
        <end position="555"/>
    </location>
</feature>
<feature type="region of interest" description="Disordered" evidence="7">
    <location>
        <begin position="1031"/>
        <end position="1178"/>
    </location>
</feature>
<evidence type="ECO:0000256" key="6">
    <source>
        <dbReference type="ARBA" id="ARBA00032587"/>
    </source>
</evidence>
<dbReference type="STRING" id="5539.A0A3E2HJX1"/>
<feature type="compositionally biased region" description="Pro residues" evidence="7">
    <location>
        <begin position="1037"/>
        <end position="1053"/>
    </location>
</feature>
<reference evidence="9 10" key="1">
    <citation type="submission" date="2018-05" db="EMBL/GenBank/DDBJ databases">
        <title>Draft genome sequence of Scytalidium lignicola DSM 105466, a ubiquitous saprotrophic fungus.</title>
        <authorList>
            <person name="Buettner E."/>
            <person name="Gebauer A.M."/>
            <person name="Hofrichter M."/>
            <person name="Liers C."/>
            <person name="Kellner H."/>
        </authorList>
    </citation>
    <scope>NUCLEOTIDE SEQUENCE [LARGE SCALE GENOMIC DNA]</scope>
    <source>
        <strain evidence="9 10">DSM 105466</strain>
    </source>
</reference>
<dbReference type="FunFam" id="1.20.900.10:FF:000053">
    <property type="entry name" value="Rho guanyl nucleotide exchange factor, putative"/>
    <property type="match status" value="1"/>
</dbReference>
<dbReference type="CDD" id="cd07589">
    <property type="entry name" value="BAR_DNMBP"/>
    <property type="match status" value="1"/>
</dbReference>
<dbReference type="SUPFAM" id="SSF48065">
    <property type="entry name" value="DBL homology domain (DH-domain)"/>
    <property type="match status" value="1"/>
</dbReference>
<dbReference type="GO" id="GO:0005085">
    <property type="term" value="F:guanyl-nucleotide exchange factor activity"/>
    <property type="evidence" value="ECO:0007669"/>
    <property type="project" value="UniProtKB-KW"/>
</dbReference>
<dbReference type="GO" id="GO:0035556">
    <property type="term" value="P:intracellular signal transduction"/>
    <property type="evidence" value="ECO:0007669"/>
    <property type="project" value="InterPro"/>
</dbReference>
<feature type="compositionally biased region" description="Low complexity" evidence="7">
    <location>
        <begin position="498"/>
        <end position="509"/>
    </location>
</feature>
<accession>A0A3E2HJX1</accession>
<comment type="caution">
    <text evidence="9">The sequence shown here is derived from an EMBL/GenBank/DDBJ whole genome shotgun (WGS) entry which is preliminary data.</text>
</comment>
<feature type="non-terminal residue" evidence="9">
    <location>
        <position position="1978"/>
    </location>
</feature>
<feature type="compositionally biased region" description="Low complexity" evidence="7">
    <location>
        <begin position="798"/>
        <end position="814"/>
    </location>
</feature>
<keyword evidence="10" id="KW-1185">Reference proteome</keyword>
<feature type="compositionally biased region" description="Low complexity" evidence="7">
    <location>
        <begin position="307"/>
        <end position="321"/>
    </location>
</feature>
<dbReference type="SUPFAM" id="SSF103657">
    <property type="entry name" value="BAR/IMD domain-like"/>
    <property type="match status" value="1"/>
</dbReference>
<dbReference type="PROSITE" id="PS00741">
    <property type="entry name" value="DH_1"/>
    <property type="match status" value="1"/>
</dbReference>
<feature type="region of interest" description="Disordered" evidence="7">
    <location>
        <begin position="352"/>
        <end position="381"/>
    </location>
</feature>
<dbReference type="SMART" id="SM00325">
    <property type="entry name" value="RhoGEF"/>
    <property type="match status" value="1"/>
</dbReference>
<feature type="region of interest" description="Disordered" evidence="7">
    <location>
        <begin position="798"/>
        <end position="841"/>
    </location>
</feature>
<feature type="domain" description="DH" evidence="8">
    <location>
        <begin position="1216"/>
        <end position="1443"/>
    </location>
</feature>
<feature type="compositionally biased region" description="Polar residues" evidence="7">
    <location>
        <begin position="102"/>
        <end position="121"/>
    </location>
</feature>
<keyword evidence="5" id="KW-0965">Cell junction</keyword>
<feature type="region of interest" description="Disordered" evidence="7">
    <location>
        <begin position="1289"/>
        <end position="1310"/>
    </location>
</feature>
<feature type="region of interest" description="Disordered" evidence="7">
    <location>
        <begin position="408"/>
        <end position="600"/>
    </location>
</feature>
<dbReference type="OrthoDB" id="10256089at2759"/>
<evidence type="ECO:0000256" key="2">
    <source>
        <dbReference type="ARBA" id="ARBA00004348"/>
    </source>
</evidence>
<dbReference type="OMA" id="DQVGWIW"/>
<feature type="region of interest" description="Disordered" evidence="7">
    <location>
        <begin position="1721"/>
        <end position="1766"/>
    </location>
</feature>
<feature type="compositionally biased region" description="Basic and acidic residues" evidence="7">
    <location>
        <begin position="1149"/>
        <end position="1160"/>
    </location>
</feature>
<feature type="non-terminal residue" evidence="9">
    <location>
        <position position="1"/>
    </location>
</feature>
<name>A0A3E2HJX1_SCYLI</name>
<dbReference type="GO" id="GO:0005795">
    <property type="term" value="C:Golgi stack"/>
    <property type="evidence" value="ECO:0007669"/>
    <property type="project" value="UniProtKB-SubCell"/>
</dbReference>
<keyword evidence="4" id="KW-0344">Guanine-nucleotide releasing factor</keyword>
<dbReference type="InterPro" id="IPR001331">
    <property type="entry name" value="GDS_CDC24_CS"/>
</dbReference>
<feature type="compositionally biased region" description="Polar residues" evidence="7">
    <location>
        <begin position="1739"/>
        <end position="1759"/>
    </location>
</feature>
<feature type="compositionally biased region" description="Low complexity" evidence="7">
    <location>
        <begin position="151"/>
        <end position="171"/>
    </location>
</feature>
<protein>
    <recommendedName>
        <fullName evidence="3">Dynamin-binding protein</fullName>
    </recommendedName>
    <alternativeName>
        <fullName evidence="6">Scaffold protein Tuba</fullName>
    </alternativeName>
</protein>
<evidence type="ECO:0000256" key="1">
    <source>
        <dbReference type="ARBA" id="ARBA00004282"/>
    </source>
</evidence>
<feature type="region of interest" description="Disordered" evidence="7">
    <location>
        <begin position="1"/>
        <end position="44"/>
    </location>
</feature>
<dbReference type="Proteomes" id="UP000258309">
    <property type="component" value="Unassembled WGS sequence"/>
</dbReference>
<feature type="compositionally biased region" description="Polar residues" evidence="7">
    <location>
        <begin position="218"/>
        <end position="250"/>
    </location>
</feature>
<organism evidence="9 10">
    <name type="scientific">Scytalidium lignicola</name>
    <name type="common">Hyphomycete</name>
    <dbReference type="NCBI Taxonomy" id="5539"/>
    <lineage>
        <taxon>Eukaryota</taxon>
        <taxon>Fungi</taxon>
        <taxon>Dikarya</taxon>
        <taxon>Ascomycota</taxon>
        <taxon>Pezizomycotina</taxon>
        <taxon>Leotiomycetes</taxon>
        <taxon>Leotiomycetes incertae sedis</taxon>
        <taxon>Scytalidium</taxon>
    </lineage>
</organism>
<feature type="compositionally biased region" description="Polar residues" evidence="7">
    <location>
        <begin position="1167"/>
        <end position="1178"/>
    </location>
</feature>
<comment type="subcellular location">
    <subcellularLocation>
        <location evidence="1">Cell junction</location>
    </subcellularLocation>
    <subcellularLocation>
        <location evidence="2">Golgi apparatus</location>
        <location evidence="2">Golgi stack</location>
    </subcellularLocation>
</comment>
<feature type="compositionally biased region" description="Polar residues" evidence="7">
    <location>
        <begin position="734"/>
        <end position="743"/>
    </location>
</feature>
<feature type="compositionally biased region" description="Acidic residues" evidence="7">
    <location>
        <begin position="955"/>
        <end position="964"/>
    </location>
</feature>
<feature type="region of interest" description="Disordered" evidence="7">
    <location>
        <begin position="734"/>
        <end position="753"/>
    </location>
</feature>
<evidence type="ECO:0000256" key="5">
    <source>
        <dbReference type="ARBA" id="ARBA00022949"/>
    </source>
</evidence>
<proteinExistence type="predicted"/>
<dbReference type="GO" id="GO:0031991">
    <property type="term" value="P:regulation of actomyosin contractile ring contraction"/>
    <property type="evidence" value="ECO:0007669"/>
    <property type="project" value="TreeGrafter"/>
</dbReference>
<feature type="compositionally biased region" description="Polar residues" evidence="7">
    <location>
        <begin position="1062"/>
        <end position="1078"/>
    </location>
</feature>
<dbReference type="CDD" id="cd00160">
    <property type="entry name" value="RhoGEF"/>
    <property type="match status" value="1"/>
</dbReference>
<evidence type="ECO:0000313" key="10">
    <source>
        <dbReference type="Proteomes" id="UP000258309"/>
    </source>
</evidence>
<gene>
    <name evidence="9" type="ORF">B7463_g2723</name>
</gene>
<evidence type="ECO:0000313" key="9">
    <source>
        <dbReference type="EMBL" id="RFU33615.1"/>
    </source>
</evidence>
<feature type="compositionally biased region" description="Low complexity" evidence="7">
    <location>
        <begin position="1792"/>
        <end position="1807"/>
    </location>
</feature>
<feature type="region of interest" description="Disordered" evidence="7">
    <location>
        <begin position="631"/>
        <end position="675"/>
    </location>
</feature>
<dbReference type="InterPro" id="IPR004148">
    <property type="entry name" value="BAR_dom"/>
</dbReference>
<dbReference type="InterPro" id="IPR027267">
    <property type="entry name" value="AH/BAR_dom_sf"/>
</dbReference>
<dbReference type="InterPro" id="IPR035899">
    <property type="entry name" value="DBL_dom_sf"/>
</dbReference>
<feature type="compositionally biased region" description="Low complexity" evidence="7">
    <location>
        <begin position="1296"/>
        <end position="1308"/>
    </location>
</feature>
<evidence type="ECO:0000259" key="8">
    <source>
        <dbReference type="PROSITE" id="PS50010"/>
    </source>
</evidence>
<feature type="region of interest" description="Disordered" evidence="7">
    <location>
        <begin position="1778"/>
        <end position="1901"/>
    </location>
</feature>
<evidence type="ECO:0000256" key="3">
    <source>
        <dbReference type="ARBA" id="ARBA00018186"/>
    </source>
</evidence>
<feature type="region of interest" description="Disordered" evidence="7">
    <location>
        <begin position="65"/>
        <end position="325"/>
    </location>
</feature>
<dbReference type="Pfam" id="PF00621">
    <property type="entry name" value="RhoGEF"/>
    <property type="match status" value="1"/>
</dbReference>
<dbReference type="GO" id="GO:0032955">
    <property type="term" value="P:regulation of division septum assembly"/>
    <property type="evidence" value="ECO:0007669"/>
    <property type="project" value="TreeGrafter"/>
</dbReference>
<feature type="compositionally biased region" description="Low complexity" evidence="7">
    <location>
        <begin position="466"/>
        <end position="481"/>
    </location>
</feature>
<feature type="region of interest" description="Disordered" evidence="7">
    <location>
        <begin position="936"/>
        <end position="980"/>
    </location>
</feature>
<feature type="compositionally biased region" description="Polar residues" evidence="7">
    <location>
        <begin position="1"/>
        <end position="28"/>
    </location>
</feature>
<dbReference type="Gene3D" id="1.20.1270.60">
    <property type="entry name" value="Arfaptin homology (AH) domain/BAR domain"/>
    <property type="match status" value="1"/>
</dbReference>
<dbReference type="EMBL" id="NCSJ02000033">
    <property type="protein sequence ID" value="RFU33615.1"/>
    <property type="molecule type" value="Genomic_DNA"/>
</dbReference>
<dbReference type="PROSITE" id="PS50010">
    <property type="entry name" value="DH_2"/>
    <property type="match status" value="1"/>
</dbReference>
<evidence type="ECO:0000256" key="7">
    <source>
        <dbReference type="SAM" id="MobiDB-lite"/>
    </source>
</evidence>
<dbReference type="Pfam" id="PF03114">
    <property type="entry name" value="BAR"/>
    <property type="match status" value="1"/>
</dbReference>
<sequence length="1978" mass="217666">MESGINADQNFYSRRLLSQSPDRSQQPQHLYDAATLPDSNLRSPVVPPKLPFLTTANLQAATTHGFGGGLGGIEDPDDFYRDYRGVQSSNTQPDVGRDAMSPISQTTRSNPTSLRSNSNGATPKHPPVSASRKAAVKPSYRSVSLGAEEGTAAAAATTTTASNNAKSTPTSDRYGRSPPQSSVKDMVKRFDPNSGRTKPASTKSTPRTTITKDPPSSGVGSSKGRSAYSTRTAGETSNTVGRSATGSVSRESGPARSVPSNTKPTHRTRFAVEERQPSKPPSSSSRDTRPRRFSGSMAHASKSMTNLSPAAAATPPLSSLPQTRRPLFGEIVSTGRESQSIAYGIPRTAVRRTSDSNLHPPTWTRRRRQSDADVSPSSPTAWYLGVAPTLDDIDPYRSRMKSVHNRAHSDFADSKVNTMNGVDPITFQPPQTSPPPRPASDDRDKSTTVPSQSRIPVIATRLGYHSDSSNPSSRANSPYANRPSSSSRLRKPDPSPWAPSSRAATPSRSPRGRNKAPEKLHPTNASLKAYISAPPPKLSPPLRSSRPRQPVSSAVNYSSKRPADGVPLQKETKSGMRLTRNLSNSGPKSPRKIITGPVDFAARRERIQRAYTKSIHESEQREIRAANLRRLNERRKNEEAAASIAEKVETAETEPMAASEDALAAPERSNPAPAEMSPNLHLSTSFHKPSVSNVIATSPNFITDDSPTLGIPGSYVVDDDEAPPSAISNTATEIENEPQTEAPQPSHVPTEISLPPIRHSTQPTGLNGWTTDTLSSQKGYSGEFSGSIQILLDTAETTSPPLETTPTATAFTRTSPPPSDLNQQTEENLYKEPEDNSYNEPVSTTILEPNNLELASPILSNADTQRGYPDDEVSPNPTTIEDEDIDVHEASHQNLLTEGDVPGMFPITPEIDQYPNQLPEIAPRLELPMLRTALAPSSVGSVGGQDYPGTPLTDMESDGSEALEDTSASGPDTSRPLYQDSSLYQDSGLYLAPRVYRPSLQSSWTDETVHTVEGTLSYGDYQYPLQNTEYVDTTRRPSPPPKELPTPELPPKPDSYSPRPSPNVSTDTPIFNLPNFQQLPPLVTGEGLGLGFSDESPEDNTNVIPMWPDHSPPPIPQEEFSEMSPVYHTQMSPPPSLYNRRPPSSIYRTSHDPESRRDSDDIYSLRGSLSTPRSSTQISLEDVSATQFVDGISPKPVPETEEERKAVEKETKRLFKRRMLIKELLDTESVYLKDMNVVEEIYKGTAEACPKLDADDIRAIFRNTDEVVIFSTMFLDELKSASSSVYSSRSNRSRQSRVTTATTGTSSTAEERFSMAGTLTEESDEPKDRKTFIGATFGKHLANMQEVYTNFLKNSEVASSRLAVLQEDGAVKVWLDECNLVAKDLTAAWSLDALLVKPVQRITRYQLLLHQIYECTPTDHPDHGALKSSCDELGRLLKNIDDLKKRIHMVGKIVNRKRKESDVRSGLAKAFGRRAEKLQLSSSNRPPEDEGYQKLHEKFGDDYLRLQVVLRDVEYYTRQVSTYVTDFLRYLSAMELIMRMSASPYPELESKWARFNMSMRDMGTIALEDHVNNVRKRVIKPFEQVIQAYGPPGLAMKKRSKRRLDYEKSLSLKSSGKKIDDKLKELIDQYEALNETLKFELPKLSQLTEKVGNMCLIQFIHLQTEWYSIWQDKVRVVLEDSQVPKNISDIVTMFNRDFKYVQARAQEFGIVNGTFLESNMSARASQSTRDDESMRSKPRPSNLTTRPRGLSVTSDKSPSLPTPDFAKRLSGQFNFATMMASNPGLPPVSYQGPSPHARSGSSSGSPANPEPSPGRPSLASSMGRPSTGRSYTSDVGNPRISTDFNGQYRRESGSTYNSHYVDGPPHTASSRPYSGIFHSAMPLSDGPEDSSQRSSRASSHDRNISGGYNVLYLAASLFEFNIAATKSEAGYPYLTYQAGEIFDVIGEKGELWLAKNQDDPTDTVGWIWSKHFARLAAD</sequence>
<dbReference type="PANTHER" id="PTHR22834">
    <property type="entry name" value="NUCLEAR FUSION PROTEIN FUS2"/>
    <property type="match status" value="1"/>
</dbReference>
<feature type="compositionally biased region" description="Polar residues" evidence="7">
    <location>
        <begin position="1818"/>
        <end position="1845"/>
    </location>
</feature>
<dbReference type="InterPro" id="IPR000219">
    <property type="entry name" value="DH_dom"/>
</dbReference>